<dbReference type="InterPro" id="IPR029068">
    <property type="entry name" value="Glyas_Bleomycin-R_OHBP_Dase"/>
</dbReference>
<dbReference type="InterPro" id="IPR027259">
    <property type="entry name" value="MTase_demethylubiq_bac"/>
</dbReference>
<dbReference type="PANTHER" id="PTHR33990:SF4">
    <property type="entry name" value="PHNB-LIKE DOMAIN-CONTAINING PROTEIN"/>
    <property type="match status" value="1"/>
</dbReference>
<dbReference type="Gene3D" id="3.30.720.100">
    <property type="match status" value="1"/>
</dbReference>
<reference evidence="2" key="1">
    <citation type="submission" date="2023-02" db="EMBL/GenBank/DDBJ databases">
        <title>Complete Genome Sequence of Bacillus cereus sensu lato isolate BC38B from pepper closely related to the Bacillus anthracis clade.</title>
        <authorList>
            <person name="Abdelli M."/>
            <person name="Cerar Kisek T."/>
            <person name="Falaise C."/>
            <person name="Cumont A."/>
            <person name="Giraud M."/>
            <person name="Chatoux J."/>
            <person name="Rogee S."/>
            <person name="Dadvisard M."/>
            <person name="Larigauderie G."/>
            <person name="Raynaud F."/>
            <person name="Godic Torkar K."/>
            <person name="Ramisse V."/>
        </authorList>
    </citation>
    <scope>NUCLEOTIDE SEQUENCE</scope>
    <source>
        <strain evidence="2">BC38B</strain>
    </source>
</reference>
<evidence type="ECO:0000259" key="1">
    <source>
        <dbReference type="Pfam" id="PF06983"/>
    </source>
</evidence>
<gene>
    <name evidence="2" type="ORF">OK229_21835</name>
</gene>
<dbReference type="Pfam" id="PF06983">
    <property type="entry name" value="3-dmu-9_3-mt"/>
    <property type="match status" value="1"/>
</dbReference>
<name>A0AAE9PA28_BACCE</name>
<dbReference type="SUPFAM" id="SSF54593">
    <property type="entry name" value="Glyoxalase/Bleomycin resistance protein/Dihydroxybiphenyl dioxygenase"/>
    <property type="match status" value="1"/>
</dbReference>
<protein>
    <submittedName>
        <fullName evidence="2">VOC family protein</fullName>
    </submittedName>
</protein>
<dbReference type="CDD" id="cd06588">
    <property type="entry name" value="PhnB_like"/>
    <property type="match status" value="1"/>
</dbReference>
<evidence type="ECO:0000313" key="2">
    <source>
        <dbReference type="EMBL" id="UYW68365.1"/>
    </source>
</evidence>
<dbReference type="AlphaFoldDB" id="A0AAE9PA28"/>
<dbReference type="InterPro" id="IPR028973">
    <property type="entry name" value="PhnB-like"/>
</dbReference>
<evidence type="ECO:0000313" key="3">
    <source>
        <dbReference type="Proteomes" id="UP001163707"/>
    </source>
</evidence>
<dbReference type="PIRSF" id="PIRSF500687">
    <property type="entry name" value="MTase_demethylubiq_bact"/>
    <property type="match status" value="1"/>
</dbReference>
<dbReference type="RefSeq" id="WP_072181270.1">
    <property type="nucleotide sequence ID" value="NZ_CP109872.2"/>
</dbReference>
<dbReference type="InterPro" id="IPR009725">
    <property type="entry name" value="3_dmu_93_MTrfase"/>
</dbReference>
<sequence>MSNTNQKITTFLMFEGKAEEAMNFYTSLFDQSEIVSISRYDENGPGKEGTVIHATFTLNGQEFMCIDSYVNHNFTFTPAMSLYVTCETEEEIETVFHKLAQDGAILMSLGAYPFSKKFGWLNDKYGVSWQLTLAE</sequence>
<dbReference type="PANTHER" id="PTHR33990">
    <property type="entry name" value="PROTEIN YJDN-RELATED"/>
    <property type="match status" value="1"/>
</dbReference>
<dbReference type="EMBL" id="CP109872">
    <property type="protein sequence ID" value="UYW68365.1"/>
    <property type="molecule type" value="Genomic_DNA"/>
</dbReference>
<organism evidence="2 3">
    <name type="scientific">Bacillus cereus</name>
    <dbReference type="NCBI Taxonomy" id="1396"/>
    <lineage>
        <taxon>Bacteria</taxon>
        <taxon>Bacillati</taxon>
        <taxon>Bacillota</taxon>
        <taxon>Bacilli</taxon>
        <taxon>Bacillales</taxon>
        <taxon>Bacillaceae</taxon>
        <taxon>Bacillus</taxon>
        <taxon>Bacillus cereus group</taxon>
    </lineage>
</organism>
<proteinExistence type="predicted"/>
<dbReference type="PIRSF" id="PIRSF021700">
    <property type="entry name" value="3_dmu_93_MTrfase"/>
    <property type="match status" value="1"/>
</dbReference>
<dbReference type="Proteomes" id="UP001163707">
    <property type="component" value="Chromosome"/>
</dbReference>
<dbReference type="Gene3D" id="3.30.720.110">
    <property type="match status" value="1"/>
</dbReference>
<feature type="domain" description="PhnB-like" evidence="1">
    <location>
        <begin position="6"/>
        <end position="132"/>
    </location>
</feature>
<accession>A0AAE9PA28</accession>